<protein>
    <submittedName>
        <fullName evidence="1">Methyltransferase domain-containing protein</fullName>
    </submittedName>
</protein>
<dbReference type="InterPro" id="IPR029063">
    <property type="entry name" value="SAM-dependent_MTases_sf"/>
</dbReference>
<keyword evidence="1" id="KW-0808">Transferase</keyword>
<dbReference type="EMBL" id="FUYM01000004">
    <property type="protein sequence ID" value="SKB59299.1"/>
    <property type="molecule type" value="Genomic_DNA"/>
</dbReference>
<sequence>MLEDLPTAELAAYVRKWDGHLTRYFGPRMDPAGKRILVIGSQFGPEILWALKRGAARVVGVDPAPARTDALEAALVEAGLGDRLDAFEMISGTTHTLGDVGGFDYVMSNNVFEHIHDLAHTLMSLRRFVPARGNRIVIFADPLFYSSAGHHLRAGPWEHLTRSAAELEPTVPPRQWEAYRTQLNGMTITDFLGAVRDSGMILLDLGIVPDRAMDRFAELRPLISPGLKPMDLCCEGIACTLAFPENI</sequence>
<dbReference type="CDD" id="cd02440">
    <property type="entry name" value="AdoMet_MTases"/>
    <property type="match status" value="1"/>
</dbReference>
<dbReference type="STRING" id="439228.SAMN06295920_10493"/>
<dbReference type="Proteomes" id="UP000189818">
    <property type="component" value="Unassembled WGS sequence"/>
</dbReference>
<dbReference type="Gene3D" id="3.40.50.150">
    <property type="entry name" value="Vaccinia Virus protein VP39"/>
    <property type="match status" value="1"/>
</dbReference>
<accession>A0A1T5CIM2</accession>
<reference evidence="2" key="1">
    <citation type="submission" date="2017-02" db="EMBL/GenBank/DDBJ databases">
        <authorList>
            <person name="Varghese N."/>
            <person name="Submissions S."/>
        </authorList>
    </citation>
    <scope>NUCLEOTIDE SEQUENCE [LARGE SCALE GENOMIC DNA]</scope>
    <source>
        <strain evidence="2">UM2</strain>
    </source>
</reference>
<evidence type="ECO:0000313" key="2">
    <source>
        <dbReference type="Proteomes" id="UP000189818"/>
    </source>
</evidence>
<dbReference type="OrthoDB" id="5517736at2"/>
<keyword evidence="2" id="KW-1185">Reference proteome</keyword>
<gene>
    <name evidence="1" type="ORF">SAMN06295920_10493</name>
</gene>
<name>A0A1T5CIM2_9SPHN</name>
<keyword evidence="1" id="KW-0489">Methyltransferase</keyword>
<dbReference type="Pfam" id="PF13489">
    <property type="entry name" value="Methyltransf_23"/>
    <property type="match status" value="1"/>
</dbReference>
<dbReference type="GO" id="GO:0032259">
    <property type="term" value="P:methylation"/>
    <property type="evidence" value="ECO:0007669"/>
    <property type="project" value="UniProtKB-KW"/>
</dbReference>
<dbReference type="AlphaFoldDB" id="A0A1T5CIM2"/>
<evidence type="ECO:0000313" key="1">
    <source>
        <dbReference type="EMBL" id="SKB59299.1"/>
    </source>
</evidence>
<proteinExistence type="predicted"/>
<dbReference type="SUPFAM" id="SSF53335">
    <property type="entry name" value="S-adenosyl-L-methionine-dependent methyltransferases"/>
    <property type="match status" value="1"/>
</dbReference>
<dbReference type="GO" id="GO:0008168">
    <property type="term" value="F:methyltransferase activity"/>
    <property type="evidence" value="ECO:0007669"/>
    <property type="project" value="UniProtKB-KW"/>
</dbReference>
<dbReference type="RefSeq" id="WP_079648010.1">
    <property type="nucleotide sequence ID" value="NZ_FUYM01000004.1"/>
</dbReference>
<organism evidence="1 2">
    <name type="scientific">Rhizorhabdus histidinilytica</name>
    <dbReference type="NCBI Taxonomy" id="439228"/>
    <lineage>
        <taxon>Bacteria</taxon>
        <taxon>Pseudomonadati</taxon>
        <taxon>Pseudomonadota</taxon>
        <taxon>Alphaproteobacteria</taxon>
        <taxon>Sphingomonadales</taxon>
        <taxon>Sphingomonadaceae</taxon>
        <taxon>Rhizorhabdus</taxon>
    </lineage>
</organism>